<comment type="caution">
    <text evidence="2">The sequence shown here is derived from an EMBL/GenBank/DDBJ whole genome shotgun (WGS) entry which is preliminary data.</text>
</comment>
<dbReference type="EMBL" id="QGGT01000003">
    <property type="protein sequence ID" value="PWK33777.1"/>
    <property type="molecule type" value="Genomic_DNA"/>
</dbReference>
<keyword evidence="3" id="KW-1185">Reference proteome</keyword>
<gene>
    <name evidence="2" type="ORF">C7419_10396</name>
</gene>
<evidence type="ECO:0000313" key="3">
    <source>
        <dbReference type="Proteomes" id="UP000245754"/>
    </source>
</evidence>
<evidence type="ECO:0000313" key="2">
    <source>
        <dbReference type="EMBL" id="PWK33777.1"/>
    </source>
</evidence>
<organism evidence="2 3">
    <name type="scientific">Cupriavidus plantarum</name>
    <dbReference type="NCBI Taxonomy" id="942865"/>
    <lineage>
        <taxon>Bacteria</taxon>
        <taxon>Pseudomonadati</taxon>
        <taxon>Pseudomonadota</taxon>
        <taxon>Betaproteobacteria</taxon>
        <taxon>Burkholderiales</taxon>
        <taxon>Burkholderiaceae</taxon>
        <taxon>Cupriavidus</taxon>
    </lineage>
</organism>
<name>A0A316ESU8_9BURK</name>
<reference evidence="2 3" key="1">
    <citation type="submission" date="2018-05" db="EMBL/GenBank/DDBJ databases">
        <title>Genomic Encyclopedia of Type Strains, Phase IV (KMG-V): Genome sequencing to study the core and pangenomes of soil and plant-associated prokaryotes.</title>
        <authorList>
            <person name="Whitman W."/>
        </authorList>
    </citation>
    <scope>NUCLEOTIDE SEQUENCE [LARGE SCALE GENOMIC DNA]</scope>
    <source>
        <strain evidence="2 3">SLV-132</strain>
    </source>
</reference>
<dbReference type="Proteomes" id="UP000245754">
    <property type="component" value="Unassembled WGS sequence"/>
</dbReference>
<sequence length="96" mass="10328">MTVQHYCGHEVQGFARLFADNTFQAMGCVMRDGDTLATSGPLGLFHTRERALAEGLAWGKVWVDQHRPAPKPLLPTAAPKRAPPGKPPAGSSGHVR</sequence>
<accession>A0A316ESU8</accession>
<protein>
    <submittedName>
        <fullName evidence="2">Uncharacterized protein</fullName>
    </submittedName>
</protein>
<dbReference type="RefSeq" id="WP_354681270.1">
    <property type="nucleotide sequence ID" value="NZ_JBEFLL010000009.1"/>
</dbReference>
<dbReference type="AlphaFoldDB" id="A0A316ESU8"/>
<feature type="region of interest" description="Disordered" evidence="1">
    <location>
        <begin position="68"/>
        <end position="96"/>
    </location>
</feature>
<evidence type="ECO:0000256" key="1">
    <source>
        <dbReference type="SAM" id="MobiDB-lite"/>
    </source>
</evidence>
<proteinExistence type="predicted"/>